<dbReference type="Proteomes" id="UP001439008">
    <property type="component" value="Unassembled WGS sequence"/>
</dbReference>
<evidence type="ECO:0000256" key="1">
    <source>
        <dbReference type="ARBA" id="ARBA00004604"/>
    </source>
</evidence>
<dbReference type="EMBL" id="JBDODL010002899">
    <property type="protein sequence ID" value="MES1922470.1"/>
    <property type="molecule type" value="Genomic_DNA"/>
</dbReference>
<keyword evidence="4" id="KW-0539">Nucleus</keyword>
<organism evidence="6 7">
    <name type="scientific">Bonamia ostreae</name>
    <dbReference type="NCBI Taxonomy" id="126728"/>
    <lineage>
        <taxon>Eukaryota</taxon>
        <taxon>Sar</taxon>
        <taxon>Rhizaria</taxon>
        <taxon>Endomyxa</taxon>
        <taxon>Ascetosporea</taxon>
        <taxon>Haplosporida</taxon>
        <taxon>Bonamia</taxon>
    </lineage>
</organism>
<dbReference type="PIRSF" id="PIRSF015952">
    <property type="entry name" value="U3snoRNP11"/>
    <property type="match status" value="1"/>
</dbReference>
<dbReference type="GO" id="GO:1990904">
    <property type="term" value="C:ribonucleoprotein complex"/>
    <property type="evidence" value="ECO:0007669"/>
    <property type="project" value="UniProtKB-KW"/>
</dbReference>
<evidence type="ECO:0000256" key="2">
    <source>
        <dbReference type="ARBA" id="ARBA00008105"/>
    </source>
</evidence>
<keyword evidence="7" id="KW-1185">Reference proteome</keyword>
<keyword evidence="3" id="KW-0698">rRNA processing</keyword>
<dbReference type="PANTHER" id="PTHR12838">
    <property type="entry name" value="U3 SMALL NUCLEOLAR RNA-ASSOCIATED PROTEIN 11"/>
    <property type="match status" value="1"/>
</dbReference>
<evidence type="ECO:0000313" key="6">
    <source>
        <dbReference type="EMBL" id="MES1922470.1"/>
    </source>
</evidence>
<comment type="subcellular location">
    <subcellularLocation>
        <location evidence="1">Nucleus</location>
        <location evidence="1">Nucleolus</location>
    </subcellularLocation>
</comment>
<evidence type="ECO:0000256" key="5">
    <source>
        <dbReference type="SAM" id="Coils"/>
    </source>
</evidence>
<comment type="caution">
    <text evidence="6">The sequence shown here is derived from an EMBL/GenBank/DDBJ whole genome shotgun (WGS) entry which is preliminary data.</text>
</comment>
<protein>
    <submittedName>
        <fullName evidence="6">UTP11-like, U3 small nucleolar ribonucleoprotein, variant 2</fullName>
    </submittedName>
</protein>
<reference evidence="6 7" key="1">
    <citation type="journal article" date="2024" name="BMC Biol.">
        <title>Comparative genomics of Ascetosporea gives new insight into the evolutionary basis for animal parasitism in Rhizaria.</title>
        <authorList>
            <person name="Hiltunen Thoren M."/>
            <person name="Onut-Brannstrom I."/>
            <person name="Alfjorden A."/>
            <person name="Peckova H."/>
            <person name="Swords F."/>
            <person name="Hooper C."/>
            <person name="Holzer A.S."/>
            <person name="Bass D."/>
            <person name="Burki F."/>
        </authorList>
    </citation>
    <scope>NUCLEOTIDE SEQUENCE [LARGE SCALE GENOMIC DNA]</scope>
    <source>
        <strain evidence="6">20-A016</strain>
    </source>
</reference>
<proteinExistence type="inferred from homology"/>
<comment type="similarity">
    <text evidence="2">Belongs to the UTP11 family.</text>
</comment>
<evidence type="ECO:0000256" key="3">
    <source>
        <dbReference type="ARBA" id="ARBA00022552"/>
    </source>
</evidence>
<dbReference type="Pfam" id="PF03998">
    <property type="entry name" value="Utp11"/>
    <property type="match status" value="1"/>
</dbReference>
<feature type="coiled-coil region" evidence="5">
    <location>
        <begin position="97"/>
        <end position="161"/>
    </location>
</feature>
<dbReference type="PANTHER" id="PTHR12838:SF0">
    <property type="entry name" value="U3 SMALL NUCLEOLAR RNA-ASSOCIATED PROTEIN 11-RELATED"/>
    <property type="match status" value="1"/>
</dbReference>
<keyword evidence="5" id="KW-0175">Coiled coil</keyword>
<evidence type="ECO:0000313" key="7">
    <source>
        <dbReference type="Proteomes" id="UP001439008"/>
    </source>
</evidence>
<name>A0ABV2AS29_9EUKA</name>
<evidence type="ECO:0000256" key="4">
    <source>
        <dbReference type="ARBA" id="ARBA00023242"/>
    </source>
</evidence>
<sequence length="187" mass="22517">MTLKNYLKPAKVHRERAQPKHRRNFGFLEKKKDYKKRAKNHNFKKDHLALLQRKAENRNPDEFYFSMVKSTFSKSGHIRNKKLLEPKEVLAMVEEDIKYLEFHLNIENNKIEKLQNENAVFRFDDSPNNKVDQSENKKSFLQQKMEKRNKIQKLLKKLKLKRCAMLPGRKQKVGDGKRFCFDKIRNK</sequence>
<dbReference type="InterPro" id="IPR007144">
    <property type="entry name" value="SSU_processome_Utp11"/>
</dbReference>
<keyword evidence="6" id="KW-0687">Ribonucleoprotein</keyword>
<gene>
    <name evidence="6" type="primary">UTP11L</name>
    <name evidence="6" type="ORF">MHBO_003987</name>
</gene>
<accession>A0ABV2AS29</accession>